<dbReference type="Proteomes" id="UP000624244">
    <property type="component" value="Unassembled WGS sequence"/>
</dbReference>
<reference evidence="1" key="1">
    <citation type="submission" date="2019-11" db="EMBL/GenBank/DDBJ databases">
        <title>Bipolaris sorokiniana Genome sequencing.</title>
        <authorList>
            <person name="Wang H."/>
        </authorList>
    </citation>
    <scope>NUCLEOTIDE SEQUENCE</scope>
</reference>
<evidence type="ECO:0000313" key="2">
    <source>
        <dbReference type="Proteomes" id="UP000624244"/>
    </source>
</evidence>
<feature type="non-terminal residue" evidence="1">
    <location>
        <position position="136"/>
    </location>
</feature>
<dbReference type="AlphaFoldDB" id="A0A8H6DT45"/>
<proteinExistence type="predicted"/>
<comment type="caution">
    <text evidence="1">The sequence shown here is derived from an EMBL/GenBank/DDBJ whole genome shotgun (WGS) entry which is preliminary data.</text>
</comment>
<name>A0A8H6DT45_COCSA</name>
<accession>A0A8H6DT45</accession>
<protein>
    <submittedName>
        <fullName evidence="1">Uncharacterized protein</fullName>
    </submittedName>
</protein>
<dbReference type="EMBL" id="WNKQ01000014">
    <property type="protein sequence ID" value="KAF5847067.1"/>
    <property type="molecule type" value="Genomic_DNA"/>
</dbReference>
<organism evidence="1 2">
    <name type="scientific">Cochliobolus sativus</name>
    <name type="common">Common root rot and spot blotch fungus</name>
    <name type="synonym">Bipolaris sorokiniana</name>
    <dbReference type="NCBI Taxonomy" id="45130"/>
    <lineage>
        <taxon>Eukaryota</taxon>
        <taxon>Fungi</taxon>
        <taxon>Dikarya</taxon>
        <taxon>Ascomycota</taxon>
        <taxon>Pezizomycotina</taxon>
        <taxon>Dothideomycetes</taxon>
        <taxon>Pleosporomycetidae</taxon>
        <taxon>Pleosporales</taxon>
        <taxon>Pleosporineae</taxon>
        <taxon>Pleosporaceae</taxon>
        <taxon>Bipolaris</taxon>
    </lineage>
</organism>
<sequence length="136" mass="15400">GPSNETNCTFLNPYVDSSILFRGATGAASSHAFSSYLDSSMSKYKYKEDITNMPSSNHSHTPVSHTLTRSNIQSWKDSIRQARQNCAFVEKWPCMYCQNSIDLNSLRDHTRFRCRNSECVGVGKLQVTCFWDVRGS</sequence>
<evidence type="ECO:0000313" key="1">
    <source>
        <dbReference type="EMBL" id="KAF5847067.1"/>
    </source>
</evidence>
<gene>
    <name evidence="1" type="ORF">GGP41_003329</name>
</gene>